<evidence type="ECO:0000313" key="6">
    <source>
        <dbReference type="Proteomes" id="UP001321450"/>
    </source>
</evidence>
<organism evidence="5 6">
    <name type="scientific">Methylomarinovum tepidoasis</name>
    <dbReference type="NCBI Taxonomy" id="2840183"/>
    <lineage>
        <taxon>Bacteria</taxon>
        <taxon>Pseudomonadati</taxon>
        <taxon>Pseudomonadota</taxon>
        <taxon>Gammaproteobacteria</taxon>
        <taxon>Methylococcales</taxon>
        <taxon>Methylothermaceae</taxon>
        <taxon>Methylomarinovum</taxon>
    </lineage>
</organism>
<feature type="domain" description="DUF7088" evidence="4">
    <location>
        <begin position="33"/>
        <end position="131"/>
    </location>
</feature>
<evidence type="ECO:0000259" key="4">
    <source>
        <dbReference type="Pfam" id="PF23357"/>
    </source>
</evidence>
<accession>A0AAU9C039</accession>
<evidence type="ECO:0000256" key="2">
    <source>
        <dbReference type="SAM" id="Phobius"/>
    </source>
</evidence>
<protein>
    <recommendedName>
        <fullName evidence="7">ABC-type uncharacterized transport system domain-containing protein</fullName>
    </recommendedName>
</protein>
<proteinExistence type="predicted"/>
<feature type="coiled-coil region" evidence="1">
    <location>
        <begin position="499"/>
        <end position="565"/>
    </location>
</feature>
<evidence type="ECO:0008006" key="7">
    <source>
        <dbReference type="Google" id="ProtNLM"/>
    </source>
</evidence>
<dbReference type="RefSeq" id="WP_286291741.1">
    <property type="nucleotide sequence ID" value="NZ_AP024718.1"/>
</dbReference>
<feature type="domain" description="ABC-type uncharacterised transport system" evidence="3">
    <location>
        <begin position="191"/>
        <end position="469"/>
    </location>
</feature>
<evidence type="ECO:0000313" key="5">
    <source>
        <dbReference type="EMBL" id="BCX89420.1"/>
    </source>
</evidence>
<keyword evidence="2" id="KW-0812">Transmembrane</keyword>
<dbReference type="Proteomes" id="UP001321450">
    <property type="component" value="Chromosome"/>
</dbReference>
<feature type="transmembrane region" description="Helical" evidence="2">
    <location>
        <begin position="579"/>
        <end position="599"/>
    </location>
</feature>
<keyword evidence="6" id="KW-1185">Reference proteome</keyword>
<dbReference type="Pfam" id="PF09822">
    <property type="entry name" value="ABC_transp_aux"/>
    <property type="match status" value="1"/>
</dbReference>
<keyword evidence="1" id="KW-0175">Coiled coil</keyword>
<keyword evidence="2" id="KW-0472">Membrane</keyword>
<dbReference type="Pfam" id="PF23357">
    <property type="entry name" value="DUF7088"/>
    <property type="match status" value="1"/>
</dbReference>
<evidence type="ECO:0000256" key="1">
    <source>
        <dbReference type="SAM" id="Coils"/>
    </source>
</evidence>
<keyword evidence="2" id="KW-1133">Transmembrane helix</keyword>
<dbReference type="InterPro" id="IPR055396">
    <property type="entry name" value="DUF7088"/>
</dbReference>
<dbReference type="KEGG" id="meiy:MIN45_P1792"/>
<name>A0AAU9C039_9GAMM</name>
<sequence>MRRPLILLLLALGVLAGLAALAQLPDWRLDLTEDKLYTLSPGTRHIVQGLKGPVTFEFYFSDRASRDMPLLRDYARRVRALLVEYRRLGDGRITLKVIDPQPFSEEEDQAVARGLRGAALTPGSPPVYFGLAAVRGDKTAVIPFFKRERENWLEYDVSELLVELDRDHRPRLAIYAEPDLLVRGGINPFNRQPQPPWVALESLSRFYDVTWLPKDFEQIPAGTELLLLIHPKGFHPRTLYAVDQYVVKGGRALIFVDPYAELDGPPAFVQPGRVKSSDLNPLFRAWGFEHTSKGFVGDDRYASRVTVGGGKPARHLGLLTLDREALADDPTLAHLDKLVLSSAGALRRLPEADIAFTPLLHSSPESMLIPAAALDYLFDPNMLMEAFKPGGKPFVLAARIDGRLKSAFHEAPEGVSGQPVKTGTTPAHLIVVGDTDLLANRLWARIETGPDGNRSVVPFADNGIFLINAIDHLTGNPDLIGIRGRGRYERPFTVVERLRAKAQRQFQAKVEELQQQLQQTEAKLAQMKTAEGKNAPLDAARQQAIAQFQRERLKIRKELRQLQHQYNQEIESLGTRLKLVNILGGPLALTVLVLLWSTWKRWQAKRAWAAAN</sequence>
<reference evidence="6" key="1">
    <citation type="journal article" date="2024" name="Int. J. Syst. Evol. Microbiol.">
        <title>Methylomarinovum tepidoasis sp. nov., a moderately thermophilic methanotroph of the family Methylothermaceae isolated from a deep-sea hydrothermal field.</title>
        <authorList>
            <person name="Hirayama H."/>
            <person name="Takaki Y."/>
            <person name="Abe M."/>
            <person name="Miyazaki M."/>
            <person name="Uematsu K."/>
            <person name="Matsui Y."/>
            <person name="Takai K."/>
        </authorList>
    </citation>
    <scope>NUCLEOTIDE SEQUENCE [LARGE SCALE GENOMIC DNA]</scope>
    <source>
        <strain evidence="6">IN45</strain>
    </source>
</reference>
<gene>
    <name evidence="5" type="ORF">MIN45_P1792</name>
</gene>
<evidence type="ECO:0000259" key="3">
    <source>
        <dbReference type="Pfam" id="PF09822"/>
    </source>
</evidence>
<dbReference type="AlphaFoldDB" id="A0AAU9C039"/>
<dbReference type="InterPro" id="IPR019196">
    <property type="entry name" value="ABC_transp_unknown"/>
</dbReference>
<dbReference type="EMBL" id="AP024718">
    <property type="protein sequence ID" value="BCX89420.1"/>
    <property type="molecule type" value="Genomic_DNA"/>
</dbReference>